<sequence>MAVGVAYGGLVTVVDGGRGRRGGAQAENEASRGCACLIKLELSKGALVSGRRCGVGEHRSNVTKKCVHGHAQRSAAATDDGRRGGVVALTGAQGESDDSYGGTRGGL</sequence>
<dbReference type="Proteomes" id="UP001056120">
    <property type="component" value="Linkage Group LG17"/>
</dbReference>
<keyword evidence="2" id="KW-1185">Reference proteome</keyword>
<protein>
    <submittedName>
        <fullName evidence="1">Uncharacterized protein</fullName>
    </submittedName>
</protein>
<organism evidence="1 2">
    <name type="scientific">Smallanthus sonchifolius</name>
    <dbReference type="NCBI Taxonomy" id="185202"/>
    <lineage>
        <taxon>Eukaryota</taxon>
        <taxon>Viridiplantae</taxon>
        <taxon>Streptophyta</taxon>
        <taxon>Embryophyta</taxon>
        <taxon>Tracheophyta</taxon>
        <taxon>Spermatophyta</taxon>
        <taxon>Magnoliopsida</taxon>
        <taxon>eudicotyledons</taxon>
        <taxon>Gunneridae</taxon>
        <taxon>Pentapetalae</taxon>
        <taxon>asterids</taxon>
        <taxon>campanulids</taxon>
        <taxon>Asterales</taxon>
        <taxon>Asteraceae</taxon>
        <taxon>Asteroideae</taxon>
        <taxon>Heliantheae alliance</taxon>
        <taxon>Millerieae</taxon>
        <taxon>Smallanthus</taxon>
    </lineage>
</organism>
<proteinExistence type="predicted"/>
<accession>A0ACB9EW97</accession>
<name>A0ACB9EW97_9ASTR</name>
<reference evidence="1 2" key="2">
    <citation type="journal article" date="2022" name="Mol. Ecol. Resour.">
        <title>The genomes of chicory, endive, great burdock and yacon provide insights into Asteraceae paleo-polyploidization history and plant inulin production.</title>
        <authorList>
            <person name="Fan W."/>
            <person name="Wang S."/>
            <person name="Wang H."/>
            <person name="Wang A."/>
            <person name="Jiang F."/>
            <person name="Liu H."/>
            <person name="Zhao H."/>
            <person name="Xu D."/>
            <person name="Zhang Y."/>
        </authorList>
    </citation>
    <scope>NUCLEOTIDE SEQUENCE [LARGE SCALE GENOMIC DNA]</scope>
    <source>
        <strain evidence="2">cv. Yunnan</strain>
        <tissue evidence="1">Leaves</tissue>
    </source>
</reference>
<gene>
    <name evidence="1" type="ORF">L1987_53285</name>
</gene>
<comment type="caution">
    <text evidence="1">The sequence shown here is derived from an EMBL/GenBank/DDBJ whole genome shotgun (WGS) entry which is preliminary data.</text>
</comment>
<reference evidence="2" key="1">
    <citation type="journal article" date="2022" name="Mol. Ecol. Resour.">
        <title>The genomes of chicory, endive, great burdock and yacon provide insights into Asteraceae palaeo-polyploidization history and plant inulin production.</title>
        <authorList>
            <person name="Fan W."/>
            <person name="Wang S."/>
            <person name="Wang H."/>
            <person name="Wang A."/>
            <person name="Jiang F."/>
            <person name="Liu H."/>
            <person name="Zhao H."/>
            <person name="Xu D."/>
            <person name="Zhang Y."/>
        </authorList>
    </citation>
    <scope>NUCLEOTIDE SEQUENCE [LARGE SCALE GENOMIC DNA]</scope>
    <source>
        <strain evidence="2">cv. Yunnan</strain>
    </source>
</reference>
<evidence type="ECO:0000313" key="2">
    <source>
        <dbReference type="Proteomes" id="UP001056120"/>
    </source>
</evidence>
<dbReference type="EMBL" id="CM042034">
    <property type="protein sequence ID" value="KAI3762843.1"/>
    <property type="molecule type" value="Genomic_DNA"/>
</dbReference>
<evidence type="ECO:0000313" key="1">
    <source>
        <dbReference type="EMBL" id="KAI3762843.1"/>
    </source>
</evidence>